<comment type="caution">
    <text evidence="16">The sequence shown here is derived from an EMBL/GenBank/DDBJ whole genome shotgun (WGS) entry which is preliminary data.</text>
</comment>
<evidence type="ECO:0000256" key="6">
    <source>
        <dbReference type="ARBA" id="ARBA00022723"/>
    </source>
</evidence>
<sequence>MASKALFFFALLSLLAVSLIRTASANNEEDPGLVMQFYKDSCPQAEDIIREQVRLLYKRHKNTAFSWLRNIFHDCAVESCDASLLLDSTRRSLSEKETDRSFGLRNFRYPRVVC</sequence>
<proteinExistence type="inferred from homology"/>
<evidence type="ECO:0000256" key="7">
    <source>
        <dbReference type="ARBA" id="ARBA00023002"/>
    </source>
</evidence>
<feature type="binding site" evidence="10">
    <location>
        <position position="95"/>
    </location>
    <ligand>
        <name>Ca(2+)</name>
        <dbReference type="ChEBI" id="CHEBI:29108"/>
        <label>1</label>
    </ligand>
</feature>
<evidence type="ECO:0000256" key="11">
    <source>
        <dbReference type="PIRSR" id="PIRSR600823-4"/>
    </source>
</evidence>
<name>A0A834D2S4_JUGRE</name>
<reference evidence="16" key="2">
    <citation type="submission" date="2020-03" db="EMBL/GenBank/DDBJ databases">
        <title>Walnut 2.0.</title>
        <authorList>
            <person name="Marrano A."/>
            <person name="Britton M."/>
            <person name="Zimin A.V."/>
            <person name="Zaini P.A."/>
            <person name="Workman R."/>
            <person name="Puiu D."/>
            <person name="Bianco L."/>
            <person name="Allen B.J."/>
            <person name="Troggio M."/>
            <person name="Leslie C.A."/>
            <person name="Timp W."/>
            <person name="Dendekar A."/>
            <person name="Salzberg S.L."/>
            <person name="Neale D.B."/>
        </authorList>
    </citation>
    <scope>NUCLEOTIDE SEQUENCE</scope>
    <source>
        <tissue evidence="16">Leaves</tissue>
    </source>
</reference>
<protein>
    <recommendedName>
        <fullName evidence="3">peroxidase</fullName>
        <ecNumber evidence="3">1.11.1.7</ecNumber>
    </recommendedName>
</protein>
<comment type="catalytic activity">
    <reaction evidence="1">
        <text>2 a phenolic donor + H2O2 = 2 a phenolic radical donor + 2 H2O</text>
        <dbReference type="Rhea" id="RHEA:56136"/>
        <dbReference type="ChEBI" id="CHEBI:15377"/>
        <dbReference type="ChEBI" id="CHEBI:16240"/>
        <dbReference type="ChEBI" id="CHEBI:139520"/>
        <dbReference type="ChEBI" id="CHEBI:139521"/>
        <dbReference type="EC" id="1.11.1.7"/>
    </reaction>
</comment>
<dbReference type="SUPFAM" id="SSF48113">
    <property type="entry name" value="Heme-dependent peroxidases"/>
    <property type="match status" value="1"/>
</dbReference>
<comment type="cofactor">
    <cofactor evidence="2">
        <name>heme b</name>
        <dbReference type="ChEBI" id="CHEBI:60344"/>
    </cofactor>
</comment>
<dbReference type="EMBL" id="LIHL02000004">
    <property type="protein sequence ID" value="KAF5472791.1"/>
    <property type="molecule type" value="Genomic_DNA"/>
</dbReference>
<keyword evidence="4" id="KW-0575">Peroxidase</keyword>
<keyword evidence="8" id="KW-0408">Iron</keyword>
<comment type="similarity">
    <text evidence="13">Belongs to the peroxidase family.</text>
</comment>
<organism evidence="16 17">
    <name type="scientific">Juglans regia</name>
    <name type="common">English walnut</name>
    <dbReference type="NCBI Taxonomy" id="51240"/>
    <lineage>
        <taxon>Eukaryota</taxon>
        <taxon>Viridiplantae</taxon>
        <taxon>Streptophyta</taxon>
        <taxon>Embryophyta</taxon>
        <taxon>Tracheophyta</taxon>
        <taxon>Spermatophyta</taxon>
        <taxon>Magnoliopsida</taxon>
        <taxon>eudicotyledons</taxon>
        <taxon>Gunneridae</taxon>
        <taxon>Pentapetalae</taxon>
        <taxon>rosids</taxon>
        <taxon>fabids</taxon>
        <taxon>Fagales</taxon>
        <taxon>Juglandaceae</taxon>
        <taxon>Juglans</taxon>
    </lineage>
</organism>
<feature type="chain" id="PRO_5032970596" description="peroxidase" evidence="14">
    <location>
        <begin position="26"/>
        <end position="114"/>
    </location>
</feature>
<keyword evidence="14" id="KW-0732">Signal</keyword>
<dbReference type="GO" id="GO:0140825">
    <property type="term" value="F:lactoperoxidase activity"/>
    <property type="evidence" value="ECO:0007669"/>
    <property type="project" value="UniProtKB-EC"/>
</dbReference>
<dbReference type="Gene3D" id="1.10.520.10">
    <property type="match status" value="1"/>
</dbReference>
<keyword evidence="5" id="KW-0349">Heme</keyword>
<evidence type="ECO:0000256" key="4">
    <source>
        <dbReference type="ARBA" id="ARBA00022559"/>
    </source>
</evidence>
<dbReference type="GO" id="GO:0020037">
    <property type="term" value="F:heme binding"/>
    <property type="evidence" value="ECO:0007669"/>
    <property type="project" value="InterPro"/>
</dbReference>
<evidence type="ECO:0000256" key="14">
    <source>
        <dbReference type="SAM" id="SignalP"/>
    </source>
</evidence>
<evidence type="ECO:0000256" key="5">
    <source>
        <dbReference type="ARBA" id="ARBA00022617"/>
    </source>
</evidence>
<feature type="disulfide bond" evidence="12">
    <location>
        <begin position="75"/>
        <end position="80"/>
    </location>
</feature>
<dbReference type="Gramene" id="Jr04_14100_p2">
    <property type="protein sequence ID" value="cds.Jr04_14100_p2"/>
    <property type="gene ID" value="Jr04_14100"/>
</dbReference>
<feature type="site" description="Transition state stabilizer" evidence="11">
    <location>
        <position position="69"/>
    </location>
</feature>
<dbReference type="EC" id="1.11.1.7" evidence="3"/>
<keyword evidence="12" id="KW-1015">Disulfide bond</keyword>
<evidence type="ECO:0000256" key="9">
    <source>
        <dbReference type="PIRSR" id="PIRSR600823-1"/>
    </source>
</evidence>
<feature type="binding site" evidence="10">
    <location>
        <position position="81"/>
    </location>
    <ligand>
        <name>Ca(2+)</name>
        <dbReference type="ChEBI" id="CHEBI:29108"/>
        <label>1</label>
    </ligand>
</feature>
<feature type="binding site" evidence="10">
    <location>
        <position position="83"/>
    </location>
    <ligand>
        <name>Ca(2+)</name>
        <dbReference type="ChEBI" id="CHEBI:29108"/>
        <label>1</label>
    </ligand>
</feature>
<evidence type="ECO:0000256" key="2">
    <source>
        <dbReference type="ARBA" id="ARBA00001970"/>
    </source>
</evidence>
<dbReference type="PANTHER" id="PTHR31235">
    <property type="entry name" value="PEROXIDASE 25-RELATED"/>
    <property type="match status" value="1"/>
</dbReference>
<comment type="cofactor">
    <cofactor evidence="10">
        <name>Ca(2+)</name>
        <dbReference type="ChEBI" id="CHEBI:29108"/>
    </cofactor>
    <text evidence="10">Binds 2 calcium ions per subunit.</text>
</comment>
<accession>A0A834D2S4</accession>
<feature type="active site" description="Proton acceptor" evidence="9">
    <location>
        <position position="73"/>
    </location>
</feature>
<evidence type="ECO:0000256" key="13">
    <source>
        <dbReference type="RuleBase" id="RU004241"/>
    </source>
</evidence>
<dbReference type="PRINTS" id="PR00461">
    <property type="entry name" value="PLPEROXIDASE"/>
</dbReference>
<dbReference type="InterPro" id="IPR002016">
    <property type="entry name" value="Haem_peroxidase"/>
</dbReference>
<feature type="binding site" evidence="10">
    <location>
        <position position="77"/>
    </location>
    <ligand>
        <name>Ca(2+)</name>
        <dbReference type="ChEBI" id="CHEBI:29108"/>
        <label>1</label>
    </ligand>
</feature>
<evidence type="ECO:0000313" key="16">
    <source>
        <dbReference type="EMBL" id="KAF5472791.1"/>
    </source>
</evidence>
<dbReference type="InterPro" id="IPR000823">
    <property type="entry name" value="Peroxidase_pln"/>
</dbReference>
<dbReference type="GO" id="GO:0046872">
    <property type="term" value="F:metal ion binding"/>
    <property type="evidence" value="ECO:0007669"/>
    <property type="project" value="UniProtKB-KW"/>
</dbReference>
<evidence type="ECO:0000256" key="10">
    <source>
        <dbReference type="PIRSR" id="PIRSR600823-3"/>
    </source>
</evidence>
<keyword evidence="6 10" id="KW-0479">Metal-binding</keyword>
<evidence type="ECO:0000256" key="1">
    <source>
        <dbReference type="ARBA" id="ARBA00000189"/>
    </source>
</evidence>
<keyword evidence="10" id="KW-0106">Calcium</keyword>
<feature type="domain" description="Plant heme peroxidase family profile" evidence="15">
    <location>
        <begin position="32"/>
        <end position="107"/>
    </location>
</feature>
<evidence type="ECO:0000256" key="3">
    <source>
        <dbReference type="ARBA" id="ARBA00012313"/>
    </source>
</evidence>
<evidence type="ECO:0000256" key="8">
    <source>
        <dbReference type="ARBA" id="ARBA00023004"/>
    </source>
</evidence>
<reference evidence="16" key="1">
    <citation type="submission" date="2015-10" db="EMBL/GenBank/DDBJ databases">
        <authorList>
            <person name="Martinez-Garcia P.J."/>
            <person name="Crepeau M.W."/>
            <person name="Puiu D."/>
            <person name="Gonzalez-Ibeas D."/>
            <person name="Whalen J."/>
            <person name="Stevens K."/>
            <person name="Paul R."/>
            <person name="Butterfield T."/>
            <person name="Britton M."/>
            <person name="Reagan R."/>
            <person name="Chakraborty S."/>
            <person name="Walawage S.L."/>
            <person name="Vasquez-Gross H.A."/>
            <person name="Cardeno C."/>
            <person name="Famula R."/>
            <person name="Pratt K."/>
            <person name="Kuruganti S."/>
            <person name="Aradhya M.K."/>
            <person name="Leslie C.A."/>
            <person name="Dandekar A.M."/>
            <person name="Salzberg S.L."/>
            <person name="Wegrzyn J.L."/>
            <person name="Langley C.H."/>
            <person name="Neale D.B."/>
        </authorList>
    </citation>
    <scope>NUCLEOTIDE SEQUENCE</scope>
    <source>
        <tissue evidence="16">Leaves</tissue>
    </source>
</reference>
<dbReference type="Proteomes" id="UP000619265">
    <property type="component" value="Unassembled WGS sequence"/>
</dbReference>
<gene>
    <name evidence="16" type="ORF">F2P56_009480</name>
</gene>
<evidence type="ECO:0000259" key="15">
    <source>
        <dbReference type="PROSITE" id="PS50873"/>
    </source>
</evidence>
<feature type="binding site" evidence="10">
    <location>
        <position position="74"/>
    </location>
    <ligand>
        <name>Ca(2+)</name>
        <dbReference type="ChEBI" id="CHEBI:29108"/>
        <label>1</label>
    </ligand>
</feature>
<evidence type="ECO:0000256" key="12">
    <source>
        <dbReference type="PIRSR" id="PIRSR600823-5"/>
    </source>
</evidence>
<keyword evidence="7" id="KW-0560">Oxidoreductase</keyword>
<dbReference type="PROSITE" id="PS50873">
    <property type="entry name" value="PEROXIDASE_4"/>
    <property type="match status" value="1"/>
</dbReference>
<dbReference type="GO" id="GO:0006979">
    <property type="term" value="P:response to oxidative stress"/>
    <property type="evidence" value="ECO:0007669"/>
    <property type="project" value="InterPro"/>
</dbReference>
<feature type="signal peptide" evidence="14">
    <location>
        <begin position="1"/>
        <end position="25"/>
    </location>
</feature>
<dbReference type="AlphaFoldDB" id="A0A834D2S4"/>
<evidence type="ECO:0000313" key="17">
    <source>
        <dbReference type="Proteomes" id="UP000619265"/>
    </source>
</evidence>
<dbReference type="InterPro" id="IPR010255">
    <property type="entry name" value="Haem_peroxidase_sf"/>
</dbReference>
<dbReference type="Pfam" id="PF00141">
    <property type="entry name" value="peroxidase"/>
    <property type="match status" value="1"/>
</dbReference>